<evidence type="ECO:0000256" key="15">
    <source>
        <dbReference type="ARBA" id="ARBA00022989"/>
    </source>
</evidence>
<dbReference type="InterPro" id="IPR018108">
    <property type="entry name" value="MCP_transmembrane"/>
</dbReference>
<keyword evidence="8" id="KW-0050">Antiport</keyword>
<proteinExistence type="inferred from homology"/>
<dbReference type="Pfam" id="PF19033">
    <property type="entry name" value="Intu_longin_3"/>
    <property type="match status" value="1"/>
</dbReference>
<dbReference type="PROSITE" id="PS50106">
    <property type="entry name" value="PDZ"/>
    <property type="match status" value="1"/>
</dbReference>
<dbReference type="FunFam" id="1.50.40.10:FF:000002">
    <property type="entry name" value="Putative ADP/ATP translocase 2-like"/>
    <property type="match status" value="1"/>
</dbReference>
<evidence type="ECO:0000256" key="9">
    <source>
        <dbReference type="ARBA" id="ARBA00022473"/>
    </source>
</evidence>
<dbReference type="Pfam" id="PF19031">
    <property type="entry name" value="Intu_longin_1"/>
    <property type="match status" value="1"/>
</dbReference>
<dbReference type="Gene3D" id="2.30.42.10">
    <property type="match status" value="1"/>
</dbReference>
<keyword evidence="7" id="KW-0813">Transport</keyword>
<evidence type="ECO:0000313" key="24">
    <source>
        <dbReference type="EMBL" id="KAH0516971.1"/>
    </source>
</evidence>
<feature type="repeat" description="Solcar" evidence="20">
    <location>
        <begin position="1060"/>
        <end position="1150"/>
    </location>
</feature>
<evidence type="ECO:0000256" key="7">
    <source>
        <dbReference type="ARBA" id="ARBA00022448"/>
    </source>
</evidence>
<evidence type="ECO:0000256" key="10">
    <source>
        <dbReference type="ARBA" id="ARBA00022490"/>
    </source>
</evidence>
<keyword evidence="13" id="KW-0999">Mitochondrion inner membrane</keyword>
<evidence type="ECO:0000256" key="8">
    <source>
        <dbReference type="ARBA" id="ARBA00022449"/>
    </source>
</evidence>
<dbReference type="GO" id="GO:0005929">
    <property type="term" value="C:cilium"/>
    <property type="evidence" value="ECO:0007669"/>
    <property type="project" value="TreeGrafter"/>
</dbReference>
<evidence type="ECO:0000256" key="13">
    <source>
        <dbReference type="ARBA" id="ARBA00022792"/>
    </source>
</evidence>
<dbReference type="Proteomes" id="UP000710432">
    <property type="component" value="Unassembled WGS sequence"/>
</dbReference>
<feature type="transmembrane region" description="Helical" evidence="22">
    <location>
        <begin position="1058"/>
        <end position="1081"/>
    </location>
</feature>
<evidence type="ECO:0000259" key="23">
    <source>
        <dbReference type="PROSITE" id="PS50106"/>
    </source>
</evidence>
<evidence type="ECO:0000256" key="19">
    <source>
        <dbReference type="ARBA" id="ARBA00032633"/>
    </source>
</evidence>
<evidence type="ECO:0000256" key="22">
    <source>
        <dbReference type="SAM" id="Phobius"/>
    </source>
</evidence>
<comment type="similarity">
    <text evidence="5">Belongs to the inturned family.</text>
</comment>
<feature type="domain" description="PDZ" evidence="23">
    <location>
        <begin position="187"/>
        <end position="265"/>
    </location>
</feature>
<feature type="region of interest" description="Disordered" evidence="21">
    <location>
        <begin position="130"/>
        <end position="150"/>
    </location>
</feature>
<feature type="region of interest" description="Disordered" evidence="21">
    <location>
        <begin position="708"/>
        <end position="747"/>
    </location>
</feature>
<dbReference type="GO" id="GO:0001736">
    <property type="term" value="P:establishment of planar polarity"/>
    <property type="evidence" value="ECO:0007669"/>
    <property type="project" value="InterPro"/>
</dbReference>
<dbReference type="InterPro" id="IPR001478">
    <property type="entry name" value="PDZ"/>
</dbReference>
<dbReference type="GO" id="GO:0016192">
    <property type="term" value="P:vesicle-mediated transport"/>
    <property type="evidence" value="ECO:0007669"/>
    <property type="project" value="InterPro"/>
</dbReference>
<keyword evidence="11 20" id="KW-0812">Transmembrane</keyword>
<dbReference type="InterPro" id="IPR043987">
    <property type="entry name" value="CCZ1/INTU/HSP4_longin_1"/>
</dbReference>
<keyword evidence="12" id="KW-0677">Repeat</keyword>
<dbReference type="AlphaFoldDB" id="A0A8J6GN58"/>
<dbReference type="EMBL" id="JAATJU010017999">
    <property type="protein sequence ID" value="KAH0516971.1"/>
    <property type="molecule type" value="Genomic_DNA"/>
</dbReference>
<feature type="compositionally biased region" description="Gly residues" evidence="21">
    <location>
        <begin position="721"/>
        <end position="730"/>
    </location>
</feature>
<feature type="repeat" description="Solcar" evidence="20">
    <location>
        <begin position="955"/>
        <end position="1047"/>
    </location>
</feature>
<comment type="subcellular location">
    <subcellularLocation>
        <location evidence="2">Cell surface</location>
    </subcellularLocation>
    <subcellularLocation>
        <location evidence="1">Cytoplasm</location>
        <location evidence="1">Cytoskeleton</location>
        <location evidence="1">Cilium basal body</location>
    </subcellularLocation>
    <subcellularLocation>
        <location evidence="3">Mitochondrion inner membrane</location>
        <topology evidence="3">Multi-pass membrane protein</topology>
    </subcellularLocation>
</comment>
<reference evidence="24" key="1">
    <citation type="submission" date="2020-03" db="EMBL/GenBank/DDBJ databases">
        <title>Studies in the Genomics of Life Span.</title>
        <authorList>
            <person name="Glass D."/>
        </authorList>
    </citation>
    <scope>NUCLEOTIDE SEQUENCE</scope>
    <source>
        <strain evidence="24">LTLLF</strain>
        <tissue evidence="24">Muscle</tissue>
    </source>
</reference>
<keyword evidence="9" id="KW-0217">Developmental protein</keyword>
<organism evidence="24 25">
    <name type="scientific">Microtus ochrogaster</name>
    <name type="common">Prairie vole</name>
    <dbReference type="NCBI Taxonomy" id="79684"/>
    <lineage>
        <taxon>Eukaryota</taxon>
        <taxon>Metazoa</taxon>
        <taxon>Chordata</taxon>
        <taxon>Craniata</taxon>
        <taxon>Vertebrata</taxon>
        <taxon>Euteleostomi</taxon>
        <taxon>Mammalia</taxon>
        <taxon>Eutheria</taxon>
        <taxon>Euarchontoglires</taxon>
        <taxon>Glires</taxon>
        <taxon>Rodentia</taxon>
        <taxon>Myomorpha</taxon>
        <taxon>Muroidea</taxon>
        <taxon>Cricetidae</taxon>
        <taxon>Arvicolinae</taxon>
        <taxon>Microtus</taxon>
    </lineage>
</organism>
<comment type="caution">
    <text evidence="24">The sequence shown here is derived from an EMBL/GenBank/DDBJ whole genome shotgun (WGS) entry which is preliminary data.</text>
</comment>
<dbReference type="InterPro" id="IPR043988">
    <property type="entry name" value="CCZ1/INTU_longin_2"/>
</dbReference>
<feature type="compositionally biased region" description="Low complexity" evidence="21">
    <location>
        <begin position="34"/>
        <end position="49"/>
    </location>
</feature>
<evidence type="ECO:0000256" key="11">
    <source>
        <dbReference type="ARBA" id="ARBA00022692"/>
    </source>
</evidence>
<evidence type="ECO:0000256" key="5">
    <source>
        <dbReference type="ARBA" id="ARBA00010034"/>
    </source>
</evidence>
<dbReference type="GO" id="GO:0007399">
    <property type="term" value="P:nervous system development"/>
    <property type="evidence" value="ECO:0007669"/>
    <property type="project" value="TreeGrafter"/>
</dbReference>
<sequence length="1256" mass="139849">MMSDPAWRDSRGRPAELPGDLSSQEEEEEEGDSDAGASGLDSRSSASSDTDLEPEWLDSVQRNGELFYLELSEDEEESLFPETQTVNHVRFSEKEVIIEEDDSRERKKHEPKLKRFTKILKSKRLLPKRYHKKNSNDNGPVSILKHQSNQKPGVTVQQRYKDVTVYINPKKLTVFKPREQLKLLEVLVGIVHQSKWSWRRSGKPADGERLVVHGLLPGGSAMKSGQVLVGDVLVAVNDVDVTSENIERVLSCIPGPMQVKLTFENAYAVKKETTQPKKKKPQSSTNDLVKLLCGSEADGTQHSTLGAPHITMYLSLQLQSEVSKEEQEILYHYPVSEASQKLKSVRGIFLTLCDMLESVTGTPVTRVPLPQLRNMIEDVAQTLKFMYGSLDSLFFQRALQPDRLHLSASRSAQQYDAASAVLLDSLPGVRWLTLPQELKVELDTVLSDLEANDFEELSEDYCDMRRLYTILGSSLFYKFDWILPDPNLPALELRYLKPTVPEFIKLLEVRAHRFLLPTLWLCVIKSQGYLVCSHLPKDDVVEIAAYCRQYCLLPLAAKQRIGQLIVWREVFPRHHLQPPLDSDTEAFQEAEGRYFLLIVGLRHYVLCVLLEAGGCSSKAIGNPGPDCIYVDQVRTTLHQLEGVDSRIEERLASSPGPCLSCADWFLAAPREKADSLTTSPILSRLQGSAKTATSPTCRRTFFSDYSFKARKPSPSRSSGGCEPGEGGEGVGLSPHTTPDAVRKQREADGLEDSVALLKLARKKSTLPNPFHLGNSKKELTEKDVEVYNMMKLTSGPENTLFHYVALETVQGIFITPTHEEVAQLGGFVHAQLIKNFHRCCLSIRAIFQQTLKEERRRALRGGDCPEPADSVSSLTPVKEHGVLFECSPENWTDEKKSPPVMAYWVVGIKPKRFSGPLRCGLGVGVALQPSVVRLLSSMSSDSKKPSSKKALFDPASFAKDLLAGGVAAAVSKTAVAPIERVKLLLQVQASSKQISPEARYKGMVDCLVRIPREQGFLSYWRGNFANVIRYFPTQALNFAFKDKYKQLFMSGVNKEKQFWRWFLANLASGGAAGATSLCVVYPLDFARTRLGVDIGKGPEQRQFKGLGDCIMKIAKSDGIIGLYQGFGVSVQGIIVYRASYFGAYDTVKGLLPKPKETPFLVSFIIAQIVTTCSGILSYPFDTVRRRMMMQSGESERQYKGTLDCFVKIYQNEGTAAFFRGAFSNILRGTGGALVLVLYDKIKEFLNIDIGGSSSGD</sequence>
<evidence type="ECO:0000256" key="20">
    <source>
        <dbReference type="PROSITE-ProRule" id="PRU00282"/>
    </source>
</evidence>
<evidence type="ECO:0000256" key="6">
    <source>
        <dbReference type="ARBA" id="ARBA00015639"/>
    </source>
</evidence>
<dbReference type="SUPFAM" id="SSF103506">
    <property type="entry name" value="Mitochondrial carrier"/>
    <property type="match status" value="1"/>
</dbReference>
<evidence type="ECO:0000256" key="21">
    <source>
        <dbReference type="SAM" id="MobiDB-lite"/>
    </source>
</evidence>
<feature type="compositionally biased region" description="Acidic residues" evidence="21">
    <location>
        <begin position="23"/>
        <end position="33"/>
    </location>
</feature>
<feature type="region of interest" description="Disordered" evidence="21">
    <location>
        <begin position="1"/>
        <end position="58"/>
    </location>
</feature>
<dbReference type="PRINTS" id="PR00927">
    <property type="entry name" value="ADPTRNSLCASE"/>
</dbReference>
<dbReference type="InterPro" id="IPR002067">
    <property type="entry name" value="MCP"/>
</dbReference>
<dbReference type="PROSITE" id="PS50920">
    <property type="entry name" value="SOLCAR"/>
    <property type="match status" value="3"/>
</dbReference>
<dbReference type="GO" id="GO:0005471">
    <property type="term" value="F:ATP:ADP antiporter activity"/>
    <property type="evidence" value="ECO:0007669"/>
    <property type="project" value="InterPro"/>
</dbReference>
<dbReference type="InterPro" id="IPR002113">
    <property type="entry name" value="ADT_euk_type"/>
</dbReference>
<evidence type="ECO:0000256" key="16">
    <source>
        <dbReference type="ARBA" id="ARBA00023128"/>
    </source>
</evidence>
<gene>
    <name evidence="24" type="ORF">LTLLF_123065</name>
</gene>
<dbReference type="InterPro" id="IPR043989">
    <property type="entry name" value="CCZ1/INTU/HSP4_longin_3"/>
</dbReference>
<dbReference type="InterPro" id="IPR039151">
    <property type="entry name" value="INTU"/>
</dbReference>
<dbReference type="GO" id="GO:0009986">
    <property type="term" value="C:cell surface"/>
    <property type="evidence" value="ECO:0007669"/>
    <property type="project" value="UniProtKB-SubCell"/>
</dbReference>
<comment type="catalytic activity">
    <reaction evidence="18">
        <text>H(+)(in) = H(+)(out)</text>
        <dbReference type="Rhea" id="RHEA:34979"/>
        <dbReference type="ChEBI" id="CHEBI:15378"/>
    </reaction>
</comment>
<feature type="transmembrane region" description="Helical" evidence="22">
    <location>
        <begin position="1120"/>
        <end position="1139"/>
    </location>
</feature>
<dbReference type="GO" id="GO:0140021">
    <property type="term" value="P:mitochondrial ADP transmembrane transport"/>
    <property type="evidence" value="ECO:0007669"/>
    <property type="project" value="InterPro"/>
</dbReference>
<feature type="transmembrane region" description="Helical" evidence="22">
    <location>
        <begin position="1159"/>
        <end position="1180"/>
    </location>
</feature>
<dbReference type="Pfam" id="PF00153">
    <property type="entry name" value="Mito_carr"/>
    <property type="match status" value="3"/>
</dbReference>
<feature type="compositionally biased region" description="Basic and acidic residues" evidence="21">
    <location>
        <begin position="1"/>
        <end position="14"/>
    </location>
</feature>
<keyword evidence="17 20" id="KW-0472">Membrane</keyword>
<evidence type="ECO:0000256" key="12">
    <source>
        <dbReference type="ARBA" id="ARBA00022737"/>
    </source>
</evidence>
<dbReference type="InterPro" id="IPR036034">
    <property type="entry name" value="PDZ_sf"/>
</dbReference>
<evidence type="ECO:0000256" key="3">
    <source>
        <dbReference type="ARBA" id="ARBA00004448"/>
    </source>
</evidence>
<keyword evidence="14" id="KW-0970">Cilium biogenesis/degradation</keyword>
<keyword evidence="16" id="KW-0496">Mitochondrion</keyword>
<feature type="repeat" description="Solcar" evidence="20">
    <location>
        <begin position="1157"/>
        <end position="1244"/>
    </location>
</feature>
<evidence type="ECO:0000256" key="14">
    <source>
        <dbReference type="ARBA" id="ARBA00022794"/>
    </source>
</evidence>
<keyword evidence="15 22" id="KW-1133">Transmembrane helix</keyword>
<dbReference type="PRINTS" id="PR00926">
    <property type="entry name" value="MITOCARRIER"/>
</dbReference>
<evidence type="ECO:0000256" key="18">
    <source>
        <dbReference type="ARBA" id="ARBA00024169"/>
    </source>
</evidence>
<dbReference type="PANTHER" id="PTHR21082:SF4">
    <property type="entry name" value="PROTEIN INTURNED"/>
    <property type="match status" value="1"/>
</dbReference>
<evidence type="ECO:0000256" key="4">
    <source>
        <dbReference type="ARBA" id="ARBA00006375"/>
    </source>
</evidence>
<dbReference type="SMART" id="SM00228">
    <property type="entry name" value="PDZ"/>
    <property type="match status" value="1"/>
</dbReference>
<dbReference type="SUPFAM" id="SSF50156">
    <property type="entry name" value="PDZ domain-like"/>
    <property type="match status" value="1"/>
</dbReference>
<dbReference type="GO" id="GO:1990544">
    <property type="term" value="P:mitochondrial ATP transmembrane transport"/>
    <property type="evidence" value="ECO:0007669"/>
    <property type="project" value="InterPro"/>
</dbReference>
<evidence type="ECO:0000313" key="25">
    <source>
        <dbReference type="Proteomes" id="UP000710432"/>
    </source>
</evidence>
<accession>A0A8J6GN58</accession>
<protein>
    <recommendedName>
        <fullName evidence="6">Protein inturned</fullName>
    </recommendedName>
    <alternativeName>
        <fullName evidence="19">Inturned planar cell polarity effector homolog</fullName>
    </alternativeName>
</protein>
<dbReference type="Gene3D" id="1.50.40.10">
    <property type="entry name" value="Mitochondrial carrier domain"/>
    <property type="match status" value="1"/>
</dbReference>
<dbReference type="PANTHER" id="PTHR21082">
    <property type="entry name" value="PROTEIN INTURNED"/>
    <property type="match status" value="1"/>
</dbReference>
<keyword evidence="10" id="KW-0963">Cytoplasm</keyword>
<dbReference type="GO" id="GO:0005743">
    <property type="term" value="C:mitochondrial inner membrane"/>
    <property type="evidence" value="ECO:0007669"/>
    <property type="project" value="UniProtKB-SubCell"/>
</dbReference>
<dbReference type="InterPro" id="IPR023395">
    <property type="entry name" value="MCP_dom_sf"/>
</dbReference>
<comment type="similarity">
    <text evidence="4">Belongs to the mitochondrial carrier (TC 2.A.29) family.</text>
</comment>
<name>A0A8J6GN58_MICOH</name>
<dbReference type="GO" id="GO:0060271">
    <property type="term" value="P:cilium assembly"/>
    <property type="evidence" value="ECO:0007669"/>
    <property type="project" value="InterPro"/>
</dbReference>
<evidence type="ECO:0000256" key="2">
    <source>
        <dbReference type="ARBA" id="ARBA00004241"/>
    </source>
</evidence>
<dbReference type="Pfam" id="PF19032">
    <property type="entry name" value="Intu_longin_2"/>
    <property type="match status" value="1"/>
</dbReference>
<evidence type="ECO:0000256" key="17">
    <source>
        <dbReference type="ARBA" id="ARBA00023136"/>
    </source>
</evidence>
<evidence type="ECO:0000256" key="1">
    <source>
        <dbReference type="ARBA" id="ARBA00004120"/>
    </source>
</evidence>